<dbReference type="EMBL" id="BTPD01000001">
    <property type="protein sequence ID" value="GMQ27549.1"/>
    <property type="molecule type" value="Genomic_DNA"/>
</dbReference>
<reference evidence="1 2" key="1">
    <citation type="submission" date="2023-08" db="EMBL/GenBank/DDBJ databases">
        <title>Draft genome sequence of Algoriphagus confluentis.</title>
        <authorList>
            <person name="Takatani N."/>
            <person name="Hosokawa M."/>
            <person name="Sawabe T."/>
        </authorList>
    </citation>
    <scope>NUCLEOTIDE SEQUENCE [LARGE SCALE GENOMIC DNA]</scope>
    <source>
        <strain evidence="1 2">NBRC 111222</strain>
    </source>
</reference>
<dbReference type="RefSeq" id="WP_338222361.1">
    <property type="nucleotide sequence ID" value="NZ_BTPD01000001.1"/>
</dbReference>
<gene>
    <name evidence="1" type="ORF">Aconfl_01910</name>
</gene>
<accession>A0ABQ6PI60</accession>
<dbReference type="Proteomes" id="UP001338309">
    <property type="component" value="Unassembled WGS sequence"/>
</dbReference>
<comment type="caution">
    <text evidence="1">The sequence shown here is derived from an EMBL/GenBank/DDBJ whole genome shotgun (WGS) entry which is preliminary data.</text>
</comment>
<protein>
    <submittedName>
        <fullName evidence="1">Uncharacterized protein</fullName>
    </submittedName>
</protein>
<evidence type="ECO:0000313" key="2">
    <source>
        <dbReference type="Proteomes" id="UP001338309"/>
    </source>
</evidence>
<sequence>MNIKMSGYETGFGEWDGKRGGVRCRMTDDHCQAEHLRDGSLEVEARTFI</sequence>
<organism evidence="1 2">
    <name type="scientific">Algoriphagus confluentis</name>
    <dbReference type="NCBI Taxonomy" id="1697556"/>
    <lineage>
        <taxon>Bacteria</taxon>
        <taxon>Pseudomonadati</taxon>
        <taxon>Bacteroidota</taxon>
        <taxon>Cytophagia</taxon>
        <taxon>Cytophagales</taxon>
        <taxon>Cyclobacteriaceae</taxon>
        <taxon>Algoriphagus</taxon>
    </lineage>
</organism>
<proteinExistence type="predicted"/>
<name>A0ABQ6PI60_9BACT</name>
<evidence type="ECO:0000313" key="1">
    <source>
        <dbReference type="EMBL" id="GMQ27549.1"/>
    </source>
</evidence>
<keyword evidence="2" id="KW-1185">Reference proteome</keyword>